<evidence type="ECO:0000313" key="3">
    <source>
        <dbReference type="Proteomes" id="UP000620046"/>
    </source>
</evidence>
<accession>A0ABQ1FQS7</accession>
<dbReference type="EMBL" id="BMJA01000001">
    <property type="protein sequence ID" value="GGA26893.1"/>
    <property type="molecule type" value="Genomic_DNA"/>
</dbReference>
<proteinExistence type="predicted"/>
<dbReference type="RefSeq" id="WP_188793555.1">
    <property type="nucleotide sequence ID" value="NZ_BMJA01000001.1"/>
</dbReference>
<comment type="caution">
    <text evidence="2">The sequence shown here is derived from an EMBL/GenBank/DDBJ whole genome shotgun (WGS) entry which is preliminary data.</text>
</comment>
<dbReference type="InterPro" id="IPR036812">
    <property type="entry name" value="NAD(P)_OxRdtase_dom_sf"/>
</dbReference>
<sequence length="316" mass="34306">MQLRQLGRSTLSVAPLALGGNVFGWSTDEQRSFDVLDAFVDAGLNLIDTADVYSAWVPGNRGGESETIIGKWLKRSGKRDKVLIATKVAKWVEHRGLSPMNIREAVEGSLQRLQTDHIDLYQAHEDDATVPLSETLGAFAKLIEEGKVRVIGASNYGADRFAEALKISSEHRLPRYESLQPEYNLVSRAGYERELEPLIRQENIGVINYYALASGFLSGKYRSDADLAKSKARGGAVKKYLTPQGLKVLAALDEVAAAHKATPSQVALAWQIARPGVTAPIVSATSVAQWEELAGAVQLSLTAQEIASLNDASANY</sequence>
<dbReference type="InterPro" id="IPR023210">
    <property type="entry name" value="NADP_OxRdtase_dom"/>
</dbReference>
<dbReference type="Pfam" id="PF00248">
    <property type="entry name" value="Aldo_ket_red"/>
    <property type="match status" value="1"/>
</dbReference>
<gene>
    <name evidence="2" type="primary">mocA</name>
    <name evidence="2" type="ORF">GCM10010981_14440</name>
</gene>
<keyword evidence="3" id="KW-1185">Reference proteome</keyword>
<feature type="domain" description="NADP-dependent oxidoreductase" evidence="1">
    <location>
        <begin position="15"/>
        <end position="312"/>
    </location>
</feature>
<dbReference type="Gene3D" id="3.20.20.100">
    <property type="entry name" value="NADP-dependent oxidoreductase domain"/>
    <property type="match status" value="1"/>
</dbReference>
<dbReference type="PANTHER" id="PTHR43364:SF6">
    <property type="entry name" value="OXIDOREDUCTASE-RELATED"/>
    <property type="match status" value="1"/>
</dbReference>
<dbReference type="CDD" id="cd19081">
    <property type="entry name" value="AKR_AKR9C1"/>
    <property type="match status" value="1"/>
</dbReference>
<organism evidence="2 3">
    <name type="scientific">Dyella nitratireducens</name>
    <dbReference type="NCBI Taxonomy" id="1849580"/>
    <lineage>
        <taxon>Bacteria</taxon>
        <taxon>Pseudomonadati</taxon>
        <taxon>Pseudomonadota</taxon>
        <taxon>Gammaproteobacteria</taxon>
        <taxon>Lysobacterales</taxon>
        <taxon>Rhodanobacteraceae</taxon>
        <taxon>Dyella</taxon>
    </lineage>
</organism>
<dbReference type="InterPro" id="IPR050523">
    <property type="entry name" value="AKR_Detox_Biosynth"/>
</dbReference>
<name>A0ABQ1FQS7_9GAMM</name>
<evidence type="ECO:0000259" key="1">
    <source>
        <dbReference type="Pfam" id="PF00248"/>
    </source>
</evidence>
<evidence type="ECO:0000313" key="2">
    <source>
        <dbReference type="EMBL" id="GGA26893.1"/>
    </source>
</evidence>
<protein>
    <submittedName>
        <fullName evidence="2">Oxidoreductase</fullName>
    </submittedName>
</protein>
<dbReference type="PANTHER" id="PTHR43364">
    <property type="entry name" value="NADH-SPECIFIC METHYLGLYOXAL REDUCTASE-RELATED"/>
    <property type="match status" value="1"/>
</dbReference>
<reference evidence="3" key="1">
    <citation type="journal article" date="2019" name="Int. J. Syst. Evol. Microbiol.">
        <title>The Global Catalogue of Microorganisms (GCM) 10K type strain sequencing project: providing services to taxonomists for standard genome sequencing and annotation.</title>
        <authorList>
            <consortium name="The Broad Institute Genomics Platform"/>
            <consortium name="The Broad Institute Genome Sequencing Center for Infectious Disease"/>
            <person name="Wu L."/>
            <person name="Ma J."/>
        </authorList>
    </citation>
    <scope>NUCLEOTIDE SEQUENCE [LARGE SCALE GENOMIC DNA]</scope>
    <source>
        <strain evidence="3">CGMCC 1.15439</strain>
    </source>
</reference>
<dbReference type="Proteomes" id="UP000620046">
    <property type="component" value="Unassembled WGS sequence"/>
</dbReference>
<dbReference type="SUPFAM" id="SSF51430">
    <property type="entry name" value="NAD(P)-linked oxidoreductase"/>
    <property type="match status" value="1"/>
</dbReference>